<comment type="caution">
    <text evidence="1">The sequence shown here is derived from an EMBL/GenBank/DDBJ whole genome shotgun (WGS) entry which is preliminary data.</text>
</comment>
<dbReference type="Proteomes" id="UP000076925">
    <property type="component" value="Unassembled WGS sequence"/>
</dbReference>
<dbReference type="AlphaFoldDB" id="A0A139X0B8"/>
<evidence type="ECO:0000313" key="1">
    <source>
        <dbReference type="EMBL" id="KYC38157.1"/>
    </source>
</evidence>
<protein>
    <submittedName>
        <fullName evidence="1">Uncharacterized protein</fullName>
    </submittedName>
</protein>
<evidence type="ECO:0000313" key="2">
    <source>
        <dbReference type="Proteomes" id="UP000076925"/>
    </source>
</evidence>
<organism evidence="1 2">
    <name type="scientific">Scytonema hofmannii PCC 7110</name>
    <dbReference type="NCBI Taxonomy" id="128403"/>
    <lineage>
        <taxon>Bacteria</taxon>
        <taxon>Bacillati</taxon>
        <taxon>Cyanobacteriota</taxon>
        <taxon>Cyanophyceae</taxon>
        <taxon>Nostocales</taxon>
        <taxon>Scytonemataceae</taxon>
        <taxon>Scytonema</taxon>
    </lineage>
</organism>
<accession>A0A139X0B8</accession>
<reference evidence="1 2" key="1">
    <citation type="journal article" date="2013" name="Genome Biol. Evol.">
        <title>Genomes of Stigonematalean cyanobacteria (subsection V) and the evolution of oxygenic photosynthesis from prokaryotes to plastids.</title>
        <authorList>
            <person name="Dagan T."/>
            <person name="Roettger M."/>
            <person name="Stucken K."/>
            <person name="Landan G."/>
            <person name="Koch R."/>
            <person name="Major P."/>
            <person name="Gould S.B."/>
            <person name="Goremykin V.V."/>
            <person name="Rippka R."/>
            <person name="Tandeau de Marsac N."/>
            <person name="Gugger M."/>
            <person name="Lockhart P.J."/>
            <person name="Allen J.F."/>
            <person name="Brune I."/>
            <person name="Maus I."/>
            <person name="Puhler A."/>
            <person name="Martin W.F."/>
        </authorList>
    </citation>
    <scope>NUCLEOTIDE SEQUENCE [LARGE SCALE GENOMIC DNA]</scope>
    <source>
        <strain evidence="1 2">PCC 7110</strain>
    </source>
</reference>
<name>A0A139X0B8_9CYAN</name>
<proteinExistence type="predicted"/>
<dbReference type="EMBL" id="ANNX02000042">
    <property type="protein sequence ID" value="KYC38157.1"/>
    <property type="molecule type" value="Genomic_DNA"/>
</dbReference>
<keyword evidence="2" id="KW-1185">Reference proteome</keyword>
<gene>
    <name evidence="1" type="ORF">WA1_38075</name>
</gene>
<sequence>MTLGQFLRIDCFRLAWNHKGVVAVWHLKKVGSRGQRGIGESSPKAKISPPSMRIILFPYPMSYSQCPMPLTPRASVQYLKREQITRFLPPAKLDILYAYRLAMLSLYKETWFL</sequence>